<keyword evidence="1" id="KW-0812">Transmembrane</keyword>
<dbReference type="Gene3D" id="3.55.50.70">
    <property type="match status" value="1"/>
</dbReference>
<dbReference type="RefSeq" id="WP_163111595.1">
    <property type="nucleotide sequence ID" value="NZ_JAAAWP010000004.1"/>
</dbReference>
<name>A0A6L9MTZ6_9ALTE</name>
<feature type="domain" description="Toxin co-regulated pilus biosynthesis protein Q C-terminal" evidence="2">
    <location>
        <begin position="115"/>
        <end position="190"/>
    </location>
</feature>
<keyword evidence="1" id="KW-1133">Transmembrane helix</keyword>
<gene>
    <name evidence="3" type="ORF">GTW09_08915</name>
</gene>
<accession>A0A6L9MTZ6</accession>
<sequence length="204" mass="22775">MAQTGYSSTSFWAKQITLAVVLVVAAGALIYFLQTKEASPVPESRKEERSVSKGLSEFYSEFRMSATDPLKDEQSDFVLDIAGVDPNLDNTLEKMTNKARPADSDWTGEKKYRSFSEGNTLREAISQYAQDEGMQLIWNLEQDFVIKHQFQLDNTIAGSLAKIASAIDSSFEGEVKAYLCAEQRSLVVTAEETDFLKNQCELVD</sequence>
<organism evidence="3 4">
    <name type="scientific">Alteromonas hispanica</name>
    <dbReference type="NCBI Taxonomy" id="315421"/>
    <lineage>
        <taxon>Bacteria</taxon>
        <taxon>Pseudomonadati</taxon>
        <taxon>Pseudomonadota</taxon>
        <taxon>Gammaproteobacteria</taxon>
        <taxon>Alteromonadales</taxon>
        <taxon>Alteromonadaceae</taxon>
        <taxon>Alteromonas/Salinimonas group</taxon>
        <taxon>Alteromonas</taxon>
    </lineage>
</organism>
<dbReference type="EMBL" id="JAAAWP010000004">
    <property type="protein sequence ID" value="NDW21636.1"/>
    <property type="molecule type" value="Genomic_DNA"/>
</dbReference>
<dbReference type="InterPro" id="IPR018927">
    <property type="entry name" value="Pilus_synth_Q_C"/>
</dbReference>
<evidence type="ECO:0000313" key="3">
    <source>
        <dbReference type="EMBL" id="NDW21636.1"/>
    </source>
</evidence>
<evidence type="ECO:0000259" key="2">
    <source>
        <dbReference type="Pfam" id="PF10671"/>
    </source>
</evidence>
<comment type="caution">
    <text evidence="3">The sequence shown here is derived from an EMBL/GenBank/DDBJ whole genome shotgun (WGS) entry which is preliminary data.</text>
</comment>
<evidence type="ECO:0000256" key="1">
    <source>
        <dbReference type="SAM" id="Phobius"/>
    </source>
</evidence>
<keyword evidence="4" id="KW-1185">Reference proteome</keyword>
<dbReference type="AlphaFoldDB" id="A0A6L9MTZ6"/>
<reference evidence="3 4" key="1">
    <citation type="submission" date="2020-01" db="EMBL/GenBank/DDBJ databases">
        <title>Genomes of bacteria type strains.</title>
        <authorList>
            <person name="Chen J."/>
            <person name="Zhu S."/>
            <person name="Yang J."/>
        </authorList>
    </citation>
    <scope>NUCLEOTIDE SEQUENCE [LARGE SCALE GENOMIC DNA]</scope>
    <source>
        <strain evidence="3 4">LMG 22958</strain>
    </source>
</reference>
<dbReference type="Proteomes" id="UP000478837">
    <property type="component" value="Unassembled WGS sequence"/>
</dbReference>
<feature type="transmembrane region" description="Helical" evidence="1">
    <location>
        <begin position="12"/>
        <end position="33"/>
    </location>
</feature>
<dbReference type="Pfam" id="PF10671">
    <property type="entry name" value="TcpQ"/>
    <property type="match status" value="1"/>
</dbReference>
<protein>
    <recommendedName>
        <fullName evidence="2">Toxin co-regulated pilus biosynthesis protein Q C-terminal domain-containing protein</fullName>
    </recommendedName>
</protein>
<keyword evidence="1" id="KW-0472">Membrane</keyword>
<evidence type="ECO:0000313" key="4">
    <source>
        <dbReference type="Proteomes" id="UP000478837"/>
    </source>
</evidence>
<proteinExistence type="predicted"/>